<sequence length="200" mass="23906">MVKTYEPYNDEQTLLLRLKSGDYQAFTQLYQRYSLRLLGRIIRLVKSEETAEEILQTLFLKVWERRDQIDADKSLKPFLFTIAQNLVYDHFRRMALDERFRNEFIKQYAEDYQHIEEELTFKQTQENVMNAIKALPPQCQKVFILFKIEGKSYAEICETLNISKSTVNNHLTKANSLLKSNLPLYQYRLLTTFVLLWCQL</sequence>
<name>A0ABT7NMC4_9SPHI</name>
<comment type="similarity">
    <text evidence="1">Belongs to the sigma-70 factor family. ECF subfamily.</text>
</comment>
<dbReference type="NCBIfam" id="TIGR02937">
    <property type="entry name" value="sigma70-ECF"/>
    <property type="match status" value="1"/>
</dbReference>
<evidence type="ECO:0000256" key="4">
    <source>
        <dbReference type="ARBA" id="ARBA00023163"/>
    </source>
</evidence>
<dbReference type="InterPro" id="IPR013325">
    <property type="entry name" value="RNA_pol_sigma_r2"/>
</dbReference>
<evidence type="ECO:0000256" key="2">
    <source>
        <dbReference type="ARBA" id="ARBA00023015"/>
    </source>
</evidence>
<evidence type="ECO:0000256" key="3">
    <source>
        <dbReference type="ARBA" id="ARBA00023082"/>
    </source>
</evidence>
<comment type="caution">
    <text evidence="7">The sequence shown here is derived from an EMBL/GenBank/DDBJ whole genome shotgun (WGS) entry which is preliminary data.</text>
</comment>
<evidence type="ECO:0000313" key="8">
    <source>
        <dbReference type="Proteomes" id="UP001170954"/>
    </source>
</evidence>
<proteinExistence type="inferred from homology"/>
<dbReference type="Pfam" id="PF04542">
    <property type="entry name" value="Sigma70_r2"/>
    <property type="match status" value="1"/>
</dbReference>
<dbReference type="PANTHER" id="PTHR43133:SF46">
    <property type="entry name" value="RNA POLYMERASE SIGMA-70 FACTOR ECF SUBFAMILY"/>
    <property type="match status" value="1"/>
</dbReference>
<dbReference type="InterPro" id="IPR013249">
    <property type="entry name" value="RNA_pol_sigma70_r4_t2"/>
</dbReference>
<keyword evidence="2" id="KW-0805">Transcription regulation</keyword>
<dbReference type="InterPro" id="IPR007627">
    <property type="entry name" value="RNA_pol_sigma70_r2"/>
</dbReference>
<dbReference type="NCBIfam" id="TIGR02985">
    <property type="entry name" value="Sig70_bacteroi1"/>
    <property type="match status" value="1"/>
</dbReference>
<dbReference type="InterPro" id="IPR039425">
    <property type="entry name" value="RNA_pol_sigma-70-like"/>
</dbReference>
<dbReference type="CDD" id="cd06171">
    <property type="entry name" value="Sigma70_r4"/>
    <property type="match status" value="1"/>
</dbReference>
<evidence type="ECO:0000259" key="6">
    <source>
        <dbReference type="Pfam" id="PF08281"/>
    </source>
</evidence>
<evidence type="ECO:0000259" key="5">
    <source>
        <dbReference type="Pfam" id="PF04542"/>
    </source>
</evidence>
<dbReference type="Gene3D" id="1.10.10.10">
    <property type="entry name" value="Winged helix-like DNA-binding domain superfamily/Winged helix DNA-binding domain"/>
    <property type="match status" value="1"/>
</dbReference>
<reference evidence="7" key="1">
    <citation type="submission" date="2020-06" db="EMBL/GenBank/DDBJ databases">
        <authorList>
            <person name="Dong N."/>
        </authorList>
    </citation>
    <scope>NUCLEOTIDE SEQUENCE</scope>
    <source>
        <strain evidence="7">R1692</strain>
    </source>
</reference>
<dbReference type="RefSeq" id="WP_286651157.1">
    <property type="nucleotide sequence ID" value="NZ_JACAGK010000020.1"/>
</dbReference>
<accession>A0ABT7NMC4</accession>
<dbReference type="InterPro" id="IPR014284">
    <property type="entry name" value="RNA_pol_sigma-70_dom"/>
</dbReference>
<dbReference type="SUPFAM" id="SSF88659">
    <property type="entry name" value="Sigma3 and sigma4 domains of RNA polymerase sigma factors"/>
    <property type="match status" value="1"/>
</dbReference>
<dbReference type="Pfam" id="PF08281">
    <property type="entry name" value="Sigma70_r4_2"/>
    <property type="match status" value="1"/>
</dbReference>
<feature type="domain" description="RNA polymerase sigma-70 region 2" evidence="5">
    <location>
        <begin position="29"/>
        <end position="93"/>
    </location>
</feature>
<gene>
    <name evidence="7" type="ORF">HX018_08735</name>
</gene>
<dbReference type="InterPro" id="IPR013324">
    <property type="entry name" value="RNA_pol_sigma_r3/r4-like"/>
</dbReference>
<dbReference type="InterPro" id="IPR014327">
    <property type="entry name" value="RNA_pol_sigma70_bacteroid"/>
</dbReference>
<dbReference type="InterPro" id="IPR036388">
    <property type="entry name" value="WH-like_DNA-bd_sf"/>
</dbReference>
<organism evidence="7 8">
    <name type="scientific">Sphingobacterium hotanense</name>
    <dbReference type="NCBI Taxonomy" id="649196"/>
    <lineage>
        <taxon>Bacteria</taxon>
        <taxon>Pseudomonadati</taxon>
        <taxon>Bacteroidota</taxon>
        <taxon>Sphingobacteriia</taxon>
        <taxon>Sphingobacteriales</taxon>
        <taxon>Sphingobacteriaceae</taxon>
        <taxon>Sphingobacterium</taxon>
    </lineage>
</organism>
<keyword evidence="3" id="KW-0731">Sigma factor</keyword>
<feature type="domain" description="RNA polymerase sigma factor 70 region 4 type 2" evidence="6">
    <location>
        <begin position="126"/>
        <end position="174"/>
    </location>
</feature>
<dbReference type="Gene3D" id="1.10.1740.10">
    <property type="match status" value="1"/>
</dbReference>
<protein>
    <submittedName>
        <fullName evidence="7">RNA polymerase sigma-70 factor</fullName>
    </submittedName>
</protein>
<reference evidence="7" key="2">
    <citation type="journal article" date="2022" name="Sci. Total Environ.">
        <title>Prevalence, transmission, and molecular epidemiology of tet(X)-positive bacteria among humans, animals, and environmental niches in China: An epidemiological, and genomic-based study.</title>
        <authorList>
            <person name="Dong N."/>
            <person name="Zeng Y."/>
            <person name="Cai C."/>
            <person name="Sun C."/>
            <person name="Lu J."/>
            <person name="Liu C."/>
            <person name="Zhou H."/>
            <person name="Sun Q."/>
            <person name="Shu L."/>
            <person name="Wang H."/>
            <person name="Wang Y."/>
            <person name="Wang S."/>
            <person name="Wu C."/>
            <person name="Chan E.W."/>
            <person name="Chen G."/>
            <person name="Shen Z."/>
            <person name="Chen S."/>
            <person name="Zhang R."/>
        </authorList>
    </citation>
    <scope>NUCLEOTIDE SEQUENCE</scope>
    <source>
        <strain evidence="7">R1692</strain>
    </source>
</reference>
<keyword evidence="8" id="KW-1185">Reference proteome</keyword>
<keyword evidence="4" id="KW-0804">Transcription</keyword>
<evidence type="ECO:0000313" key="7">
    <source>
        <dbReference type="EMBL" id="MDM1048321.1"/>
    </source>
</evidence>
<dbReference type="EMBL" id="JACAGK010000020">
    <property type="protein sequence ID" value="MDM1048321.1"/>
    <property type="molecule type" value="Genomic_DNA"/>
</dbReference>
<dbReference type="PANTHER" id="PTHR43133">
    <property type="entry name" value="RNA POLYMERASE ECF-TYPE SIGMA FACTO"/>
    <property type="match status" value="1"/>
</dbReference>
<evidence type="ECO:0000256" key="1">
    <source>
        <dbReference type="ARBA" id="ARBA00010641"/>
    </source>
</evidence>
<dbReference type="Proteomes" id="UP001170954">
    <property type="component" value="Unassembled WGS sequence"/>
</dbReference>
<dbReference type="SUPFAM" id="SSF88946">
    <property type="entry name" value="Sigma2 domain of RNA polymerase sigma factors"/>
    <property type="match status" value="1"/>
</dbReference>